<feature type="transmembrane region" description="Helical" evidence="1">
    <location>
        <begin position="393"/>
        <end position="412"/>
    </location>
</feature>
<evidence type="ECO:0000313" key="3">
    <source>
        <dbReference type="EMBL" id="HHS63559.1"/>
    </source>
</evidence>
<feature type="domain" description="HD" evidence="2">
    <location>
        <begin position="476"/>
        <end position="618"/>
    </location>
</feature>
<dbReference type="Pfam" id="PF01966">
    <property type="entry name" value="HD"/>
    <property type="match status" value="1"/>
</dbReference>
<dbReference type="Pfam" id="PF07697">
    <property type="entry name" value="7TMR-HDED"/>
    <property type="match status" value="1"/>
</dbReference>
<feature type="transmembrane region" description="Helical" evidence="1">
    <location>
        <begin position="359"/>
        <end position="381"/>
    </location>
</feature>
<dbReference type="InterPro" id="IPR006675">
    <property type="entry name" value="HDIG_dom"/>
</dbReference>
<keyword evidence="1" id="KW-0812">Transmembrane</keyword>
<feature type="transmembrane region" description="Helical" evidence="1">
    <location>
        <begin position="301"/>
        <end position="320"/>
    </location>
</feature>
<evidence type="ECO:0000259" key="2">
    <source>
        <dbReference type="PROSITE" id="PS51831"/>
    </source>
</evidence>
<evidence type="ECO:0000256" key="1">
    <source>
        <dbReference type="SAM" id="Phobius"/>
    </source>
</evidence>
<dbReference type="PANTHER" id="PTHR36442:SF1">
    <property type="entry name" value="CYCLIC-DI-AMP PHOSPHODIESTERASE PGPH"/>
    <property type="match status" value="1"/>
</dbReference>
<dbReference type="InterPro" id="IPR011621">
    <property type="entry name" value="Metal-dep_PHydrolase_7TM_intra"/>
</dbReference>
<dbReference type="PROSITE" id="PS51831">
    <property type="entry name" value="HD"/>
    <property type="match status" value="1"/>
</dbReference>
<dbReference type="Pfam" id="PF07698">
    <property type="entry name" value="7TM-7TMR_HD"/>
    <property type="match status" value="1"/>
</dbReference>
<comment type="caution">
    <text evidence="3">The sequence shown here is derived from an EMBL/GenBank/DDBJ whole genome shotgun (WGS) entry which is preliminary data.</text>
</comment>
<dbReference type="EMBL" id="DTHJ01000177">
    <property type="protein sequence ID" value="HHS63559.1"/>
    <property type="molecule type" value="Genomic_DNA"/>
</dbReference>
<keyword evidence="1" id="KW-1133">Transmembrane helix</keyword>
<name>A0A7C6AH82_UNCW3</name>
<feature type="transmembrane region" description="Helical" evidence="1">
    <location>
        <begin position="271"/>
        <end position="289"/>
    </location>
</feature>
<feature type="transmembrane region" description="Helical" evidence="1">
    <location>
        <begin position="326"/>
        <end position="347"/>
    </location>
</feature>
<dbReference type="AlphaFoldDB" id="A0A7C6AH82"/>
<dbReference type="InterPro" id="IPR003607">
    <property type="entry name" value="HD/PDEase_dom"/>
</dbReference>
<dbReference type="CDD" id="cd00077">
    <property type="entry name" value="HDc"/>
    <property type="match status" value="1"/>
</dbReference>
<dbReference type="InterPro" id="IPR011624">
    <property type="entry name" value="Metal-dep_PHydrolase_7TM_extra"/>
</dbReference>
<proteinExistence type="predicted"/>
<reference evidence="3" key="1">
    <citation type="journal article" date="2020" name="mSystems">
        <title>Genome- and Community-Level Interaction Insights into Carbon Utilization and Element Cycling Functions of Hydrothermarchaeota in Hydrothermal Sediment.</title>
        <authorList>
            <person name="Zhou Z."/>
            <person name="Liu Y."/>
            <person name="Xu W."/>
            <person name="Pan J."/>
            <person name="Luo Z.H."/>
            <person name="Li M."/>
        </authorList>
    </citation>
    <scope>NUCLEOTIDE SEQUENCE [LARGE SCALE GENOMIC DNA]</scope>
    <source>
        <strain evidence="3">SpSt-783</strain>
    </source>
</reference>
<sequence length="690" mass="79420">MKTKIPYKYLLLIATFLYLNIIFLPPLGGRRFNFKEGEIATEDIIAPYDFSIPKTDAELLEERNAIVQRLPPVYDYDYGIYKHLETTVSILERMIDTLKNRYNRDTIVYLVQKESGLPKDLVQYLIKSDYKYTLRKLLKELGFYLSKGIIQSKSLPYRILIVIRGDKETLISVDEIYSIAEAESILCIKAPNEYRQLVKFFIKPNVIFNQQETEKRIDEVYANVKKTKGEVLKGELIVEKHKKVDHNAIEKLMALEKTYTASGVHTILKTLFFRNLFFISLFLFFLYYNRQENLELFKEKNLYFVLLLLITYVALGKITYETRVFYLLPIAFFVFLFSVYFNFYTGFLTAIVLSSIFGIIYNSLSIFVYLLISGIVANLIVQSLKSRYLLYRPVLYLSLANVILIFFVDNYLTKTGINIVNLGMGVLNAFISIVALVIFLPLFEHIFDFTTDFTLIELGNLNLPIFKEMSMRAPGTYHHSVVVGNLAEAGASAIGADPILARVGAYYHDIGKLKKPEYFIENQIGQKNPHDNLKPQMSALVIISHVKEGFEMGKTMKLPKKILSIIEEHHGTSRIESFYRKALHSTEKVSEDVFNYPGPKPKTKEAALVMLADSVEATARAEKNITVSKLQKILKDNFDKKFNEGQLDDCPISRVDLEHIKTAFLPILLGIFHPRIDYENGVREDQDKNI</sequence>
<dbReference type="Gene3D" id="1.10.3210.10">
    <property type="entry name" value="Hypothetical protein af1432"/>
    <property type="match status" value="1"/>
</dbReference>
<dbReference type="InterPro" id="IPR006594">
    <property type="entry name" value="LisH"/>
</dbReference>
<protein>
    <submittedName>
        <fullName evidence="3">HDIG domain-containing protein</fullName>
    </submittedName>
</protein>
<dbReference type="InterPro" id="IPR006674">
    <property type="entry name" value="HD_domain"/>
</dbReference>
<keyword evidence="1" id="KW-0472">Membrane</keyword>
<dbReference type="PANTHER" id="PTHR36442">
    <property type="entry name" value="CYCLIC-DI-AMP PHOSPHODIESTERASE PGPH"/>
    <property type="match status" value="1"/>
</dbReference>
<feature type="transmembrane region" description="Helical" evidence="1">
    <location>
        <begin position="9"/>
        <end position="28"/>
    </location>
</feature>
<accession>A0A7C6AH82</accession>
<dbReference type="SMART" id="SM00471">
    <property type="entry name" value="HDc"/>
    <property type="match status" value="1"/>
</dbReference>
<gene>
    <name evidence="3" type="ORF">ENV70_08145</name>
</gene>
<dbReference type="SUPFAM" id="SSF109604">
    <property type="entry name" value="HD-domain/PDEase-like"/>
    <property type="match status" value="1"/>
</dbReference>
<dbReference type="InterPro" id="IPR052722">
    <property type="entry name" value="PgpH_phosphodiesterase"/>
</dbReference>
<dbReference type="NCBIfam" id="TIGR00277">
    <property type="entry name" value="HDIG"/>
    <property type="match status" value="1"/>
</dbReference>
<dbReference type="PROSITE" id="PS50896">
    <property type="entry name" value="LISH"/>
    <property type="match status" value="1"/>
</dbReference>
<organism evidence="3">
    <name type="scientific">candidate division WOR-3 bacterium</name>
    <dbReference type="NCBI Taxonomy" id="2052148"/>
    <lineage>
        <taxon>Bacteria</taxon>
        <taxon>Bacteria division WOR-3</taxon>
    </lineage>
</organism>
<feature type="transmembrane region" description="Helical" evidence="1">
    <location>
        <begin position="419"/>
        <end position="443"/>
    </location>
</feature>